<dbReference type="AlphaFoldDB" id="A0A453QQ92"/>
<dbReference type="Pfam" id="PF00079">
    <property type="entry name" value="Serpin"/>
    <property type="match status" value="2"/>
</dbReference>
<evidence type="ECO:0000313" key="4">
    <source>
        <dbReference type="EnsemblPlants" id="AET7Gv20274900.2"/>
    </source>
</evidence>
<dbReference type="SMART" id="SM00093">
    <property type="entry name" value="SERPIN"/>
    <property type="match status" value="1"/>
</dbReference>
<evidence type="ECO:0000259" key="3">
    <source>
        <dbReference type="SMART" id="SM00093"/>
    </source>
</evidence>
<dbReference type="InterPro" id="IPR042178">
    <property type="entry name" value="Serpin_sf_1"/>
</dbReference>
<dbReference type="Gramene" id="AET7Gv20274900.2">
    <property type="protein sequence ID" value="AET7Gv20274900.2"/>
    <property type="gene ID" value="AET7Gv20274900"/>
</dbReference>
<reference evidence="5" key="2">
    <citation type="journal article" date="2017" name="Nat. Plants">
        <title>The Aegilops tauschii genome reveals multiple impacts of transposons.</title>
        <authorList>
            <person name="Zhao G."/>
            <person name="Zou C."/>
            <person name="Li K."/>
            <person name="Wang K."/>
            <person name="Li T."/>
            <person name="Gao L."/>
            <person name="Zhang X."/>
            <person name="Wang H."/>
            <person name="Yang Z."/>
            <person name="Liu X."/>
            <person name="Jiang W."/>
            <person name="Mao L."/>
            <person name="Kong X."/>
            <person name="Jiao Y."/>
            <person name="Jia J."/>
        </authorList>
    </citation>
    <scope>NUCLEOTIDE SEQUENCE [LARGE SCALE GENOMIC DNA]</scope>
    <source>
        <strain evidence="5">cv. AL8/78</strain>
    </source>
</reference>
<reference evidence="4" key="3">
    <citation type="journal article" date="2017" name="Nature">
        <title>Genome sequence of the progenitor of the wheat D genome Aegilops tauschii.</title>
        <authorList>
            <person name="Luo M.C."/>
            <person name="Gu Y.Q."/>
            <person name="Puiu D."/>
            <person name="Wang H."/>
            <person name="Twardziok S.O."/>
            <person name="Deal K.R."/>
            <person name="Huo N."/>
            <person name="Zhu T."/>
            <person name="Wang L."/>
            <person name="Wang Y."/>
            <person name="McGuire P.E."/>
            <person name="Liu S."/>
            <person name="Long H."/>
            <person name="Ramasamy R.K."/>
            <person name="Rodriguez J.C."/>
            <person name="Van S.L."/>
            <person name="Yuan L."/>
            <person name="Wang Z."/>
            <person name="Xia Z."/>
            <person name="Xiao L."/>
            <person name="Anderson O.D."/>
            <person name="Ouyang S."/>
            <person name="Liang Y."/>
            <person name="Zimin A.V."/>
            <person name="Pertea G."/>
            <person name="Qi P."/>
            <person name="Bennetzen J.L."/>
            <person name="Dai X."/>
            <person name="Dawson M.W."/>
            <person name="Muller H.G."/>
            <person name="Kugler K."/>
            <person name="Rivarola-Duarte L."/>
            <person name="Spannagl M."/>
            <person name="Mayer K.F.X."/>
            <person name="Lu F.H."/>
            <person name="Bevan M.W."/>
            <person name="Leroy P."/>
            <person name="Li P."/>
            <person name="You F.M."/>
            <person name="Sun Q."/>
            <person name="Liu Z."/>
            <person name="Lyons E."/>
            <person name="Wicker T."/>
            <person name="Salzberg S.L."/>
            <person name="Devos K.M."/>
            <person name="Dvorak J."/>
        </authorList>
    </citation>
    <scope>NUCLEOTIDE SEQUENCE [LARGE SCALE GENOMIC DNA]</scope>
    <source>
        <strain evidence="4">cv. AL8/78</strain>
    </source>
</reference>
<comment type="similarity">
    <text evidence="1 2">Belongs to the serpin family.</text>
</comment>
<dbReference type="EnsemblPlants" id="AET7Gv20274900.2">
    <property type="protein sequence ID" value="AET7Gv20274900.2"/>
    <property type="gene ID" value="AET7Gv20274900"/>
</dbReference>
<dbReference type="GO" id="GO:0004867">
    <property type="term" value="F:serine-type endopeptidase inhibitor activity"/>
    <property type="evidence" value="ECO:0007669"/>
    <property type="project" value="InterPro"/>
</dbReference>
<feature type="domain" description="Serpin" evidence="3">
    <location>
        <begin position="21"/>
        <end position="247"/>
    </location>
</feature>
<dbReference type="InterPro" id="IPR036186">
    <property type="entry name" value="Serpin_sf"/>
</dbReference>
<dbReference type="InterPro" id="IPR023796">
    <property type="entry name" value="Serpin_dom"/>
</dbReference>
<protein>
    <recommendedName>
        <fullName evidence="3">Serpin domain-containing protein</fullName>
    </recommendedName>
</protein>
<dbReference type="Gene3D" id="3.30.497.10">
    <property type="entry name" value="Antithrombin, subunit I, domain 2"/>
    <property type="match status" value="2"/>
</dbReference>
<evidence type="ECO:0000313" key="5">
    <source>
        <dbReference type="Proteomes" id="UP000015105"/>
    </source>
</evidence>
<dbReference type="Proteomes" id="UP000015105">
    <property type="component" value="Chromosome 7D"/>
</dbReference>
<dbReference type="STRING" id="200361.A0A453QQ92"/>
<accession>A0A453QQ92</accession>
<keyword evidence="5" id="KW-1185">Reference proteome</keyword>
<dbReference type="InterPro" id="IPR042185">
    <property type="entry name" value="Serpin_sf_2"/>
</dbReference>
<dbReference type="GO" id="GO:0005615">
    <property type="term" value="C:extracellular space"/>
    <property type="evidence" value="ECO:0007669"/>
    <property type="project" value="InterPro"/>
</dbReference>
<dbReference type="PANTHER" id="PTHR11461:SF316">
    <property type="entry name" value="SERPIN DOMAIN-CONTAINING PROTEIN"/>
    <property type="match status" value="1"/>
</dbReference>
<dbReference type="Gene3D" id="2.30.39.10">
    <property type="entry name" value="Alpha-1-antitrypsin, domain 1"/>
    <property type="match status" value="1"/>
</dbReference>
<evidence type="ECO:0000256" key="1">
    <source>
        <dbReference type="ARBA" id="ARBA00009500"/>
    </source>
</evidence>
<sequence>LRRWILTDAASSGSGLQPLALALNKRLADDAGKSNKNLVFSPLSIYAALSLVAAGARERTLAEMLGVLGARSRDDLAGSVRALAEQALADQSWAGGPHVSFDRDGLSQLSDRIAADPDFLREHLPTSTVLVGDFRLPKFKLAFDTELTGVLQDLGLKDAFDPGKADFTDMAEGTFRPLALEEVLHKAVIEVNEEGTEAAAVTAALMFGCASDYPPQCVDFVADHPFAFFVMEEASGAIMFAGHVLDPSS</sequence>
<reference evidence="4" key="4">
    <citation type="submission" date="2019-03" db="UniProtKB">
        <authorList>
            <consortium name="EnsemblPlants"/>
        </authorList>
    </citation>
    <scope>IDENTIFICATION</scope>
</reference>
<proteinExistence type="inferred from homology"/>
<dbReference type="PANTHER" id="PTHR11461">
    <property type="entry name" value="SERINE PROTEASE INHIBITOR, SERPIN"/>
    <property type="match status" value="1"/>
</dbReference>
<reference evidence="4" key="5">
    <citation type="journal article" date="2021" name="G3 (Bethesda)">
        <title>Aegilops tauschii genome assembly Aet v5.0 features greater sequence contiguity and improved annotation.</title>
        <authorList>
            <person name="Wang L."/>
            <person name="Zhu T."/>
            <person name="Rodriguez J.C."/>
            <person name="Deal K.R."/>
            <person name="Dubcovsky J."/>
            <person name="McGuire P.E."/>
            <person name="Lux T."/>
            <person name="Spannagl M."/>
            <person name="Mayer K.F.X."/>
            <person name="Baldrich P."/>
            <person name="Meyers B.C."/>
            <person name="Huo N."/>
            <person name="Gu Y.Q."/>
            <person name="Zhou H."/>
            <person name="Devos K.M."/>
            <person name="Bennetzen J.L."/>
            <person name="Unver T."/>
            <person name="Budak H."/>
            <person name="Gulick P.J."/>
            <person name="Galiba G."/>
            <person name="Kalapos B."/>
            <person name="Nelson D.R."/>
            <person name="Li P."/>
            <person name="You F.M."/>
            <person name="Luo M.C."/>
            <person name="Dvorak J."/>
        </authorList>
    </citation>
    <scope>NUCLEOTIDE SEQUENCE [LARGE SCALE GENOMIC DNA]</scope>
    <source>
        <strain evidence="4">cv. AL8/78</strain>
    </source>
</reference>
<organism evidence="4 5">
    <name type="scientific">Aegilops tauschii subsp. strangulata</name>
    <name type="common">Goatgrass</name>
    <dbReference type="NCBI Taxonomy" id="200361"/>
    <lineage>
        <taxon>Eukaryota</taxon>
        <taxon>Viridiplantae</taxon>
        <taxon>Streptophyta</taxon>
        <taxon>Embryophyta</taxon>
        <taxon>Tracheophyta</taxon>
        <taxon>Spermatophyta</taxon>
        <taxon>Magnoliopsida</taxon>
        <taxon>Liliopsida</taxon>
        <taxon>Poales</taxon>
        <taxon>Poaceae</taxon>
        <taxon>BOP clade</taxon>
        <taxon>Pooideae</taxon>
        <taxon>Triticodae</taxon>
        <taxon>Triticeae</taxon>
        <taxon>Triticinae</taxon>
        <taxon>Aegilops</taxon>
    </lineage>
</organism>
<dbReference type="SUPFAM" id="SSF56574">
    <property type="entry name" value="Serpins"/>
    <property type="match status" value="2"/>
</dbReference>
<name>A0A453QQ92_AEGTS</name>
<reference evidence="5" key="1">
    <citation type="journal article" date="2014" name="Science">
        <title>Ancient hybridizations among the ancestral genomes of bread wheat.</title>
        <authorList>
            <consortium name="International Wheat Genome Sequencing Consortium,"/>
            <person name="Marcussen T."/>
            <person name="Sandve S.R."/>
            <person name="Heier L."/>
            <person name="Spannagl M."/>
            <person name="Pfeifer M."/>
            <person name="Jakobsen K.S."/>
            <person name="Wulff B.B."/>
            <person name="Steuernagel B."/>
            <person name="Mayer K.F."/>
            <person name="Olsen O.A."/>
        </authorList>
    </citation>
    <scope>NUCLEOTIDE SEQUENCE [LARGE SCALE GENOMIC DNA]</scope>
    <source>
        <strain evidence="5">cv. AL8/78</strain>
    </source>
</reference>
<dbReference type="InterPro" id="IPR000215">
    <property type="entry name" value="Serpin_fam"/>
</dbReference>
<evidence type="ECO:0000256" key="2">
    <source>
        <dbReference type="RuleBase" id="RU000411"/>
    </source>
</evidence>